<proteinExistence type="predicted"/>
<reference evidence="2 3" key="1">
    <citation type="submission" date="2015-04" db="EMBL/GenBank/DDBJ databases">
        <title>Draft genome of the roundworm Trichinella nativa.</title>
        <authorList>
            <person name="Mitreva M."/>
        </authorList>
    </citation>
    <scope>NUCLEOTIDE SEQUENCE [LARGE SCALE GENOMIC DNA]</scope>
    <source>
        <strain evidence="2 3">ISS45</strain>
    </source>
</reference>
<dbReference type="Proteomes" id="UP000243006">
    <property type="component" value="Unassembled WGS sequence"/>
</dbReference>
<comment type="caution">
    <text evidence="2">The sequence shown here is derived from an EMBL/GenBank/DDBJ whole genome shotgun (WGS) entry which is preliminary data.</text>
</comment>
<keyword evidence="1" id="KW-0812">Transmembrane</keyword>
<keyword evidence="1" id="KW-1133">Transmembrane helix</keyword>
<evidence type="ECO:0000256" key="1">
    <source>
        <dbReference type="SAM" id="Phobius"/>
    </source>
</evidence>
<gene>
    <name evidence="2" type="ORF">D917_07247</name>
</gene>
<name>A0A1Y3ETE6_9BILA</name>
<dbReference type="EMBL" id="LVZM01005423">
    <property type="protein sequence ID" value="OUC47027.1"/>
    <property type="molecule type" value="Genomic_DNA"/>
</dbReference>
<evidence type="ECO:0000313" key="2">
    <source>
        <dbReference type="EMBL" id="OUC47027.1"/>
    </source>
</evidence>
<keyword evidence="1" id="KW-0472">Membrane</keyword>
<evidence type="ECO:0000313" key="3">
    <source>
        <dbReference type="Proteomes" id="UP000243006"/>
    </source>
</evidence>
<protein>
    <submittedName>
        <fullName evidence="2">Uncharacterized protein</fullName>
    </submittedName>
</protein>
<feature type="transmembrane region" description="Helical" evidence="1">
    <location>
        <begin position="102"/>
        <end position="123"/>
    </location>
</feature>
<accession>A0A1Y3ETE6</accession>
<feature type="transmembrane region" description="Helical" evidence="1">
    <location>
        <begin position="72"/>
        <end position="90"/>
    </location>
</feature>
<sequence>MNWYILIHRSYLRLEAFSQLDRLYVNGSVDIYVFTDRRCYLQTWPMNMILVFSTSDIGFFSPNYSLVLLSDLSTYLPTMAVVFFTVLLIPRCHSKQRRLSQLVVSHFVFSVGWLMNPDISMMYSSPSLNMVSTDSLTLNGSPMLGNTMDSLHVVTSCLGPVAQSAPAFPVAPEQNRKIVMDYEADFPKLATSTNAPGTTLSALATTPAIRSTTVTQIFQLPYEERKFRVKQDNQYGSNERNSEQIECNDIMQKTVTCSTTISSWENNTAGRNTVQLLVIVKRPYVAYYVEFSKRGN</sequence>
<organism evidence="2 3">
    <name type="scientific">Trichinella nativa</name>
    <dbReference type="NCBI Taxonomy" id="6335"/>
    <lineage>
        <taxon>Eukaryota</taxon>
        <taxon>Metazoa</taxon>
        <taxon>Ecdysozoa</taxon>
        <taxon>Nematoda</taxon>
        <taxon>Enoplea</taxon>
        <taxon>Dorylaimia</taxon>
        <taxon>Trichinellida</taxon>
        <taxon>Trichinellidae</taxon>
        <taxon>Trichinella</taxon>
    </lineage>
</organism>
<dbReference type="AlphaFoldDB" id="A0A1Y3ETE6"/>